<dbReference type="PANTHER" id="PTHR43181:SF1">
    <property type="entry name" value="2-C-METHYL-D-ERYTHRITOL 2,4-CYCLODIPHOSPHATE SYNTHASE, CHLOROPLASTIC"/>
    <property type="match status" value="1"/>
</dbReference>
<evidence type="ECO:0000256" key="8">
    <source>
        <dbReference type="ARBA" id="ARBA00022679"/>
    </source>
</evidence>
<feature type="site" description="Positions MEP for the nucleophilic attack" evidence="14">
    <location>
        <position position="165"/>
    </location>
</feature>
<dbReference type="UniPathway" id="UPA00056">
    <property type="reaction ID" value="UER00093"/>
</dbReference>
<dbReference type="SUPFAM" id="SSF69765">
    <property type="entry name" value="IpsF-like"/>
    <property type="match status" value="1"/>
</dbReference>
<proteinExistence type="inferred from homology"/>
<feature type="region of interest" description="2-C-methyl-D-erythritol 4-phosphate cytidylyltransferase" evidence="14">
    <location>
        <begin position="1"/>
        <end position="244"/>
    </location>
</feature>
<feature type="binding site" evidence="14">
    <location>
        <position position="382"/>
    </location>
    <ligand>
        <name>4-CDP-2-C-methyl-D-erythritol 2-phosphate</name>
        <dbReference type="ChEBI" id="CHEBI:57919"/>
    </ligand>
</feature>
<dbReference type="NCBIfam" id="TIGR00453">
    <property type="entry name" value="ispD"/>
    <property type="match status" value="1"/>
</dbReference>
<dbReference type="CDD" id="cd02516">
    <property type="entry name" value="CDP-ME_synthetase"/>
    <property type="match status" value="1"/>
</dbReference>
<dbReference type="Gene3D" id="3.90.550.10">
    <property type="entry name" value="Spore Coat Polysaccharide Biosynthesis Protein SpsA, Chain A"/>
    <property type="match status" value="1"/>
</dbReference>
<dbReference type="Proteomes" id="UP000054051">
    <property type="component" value="Unassembled WGS sequence"/>
</dbReference>
<comment type="similarity">
    <text evidence="7">Belongs to the IspD/TarI cytidylyltransferase family. IspD subfamily.</text>
</comment>
<dbReference type="eggNOG" id="COG0245">
    <property type="taxonomic scope" value="Bacteria"/>
</dbReference>
<feature type="binding site" evidence="14">
    <location>
        <position position="253"/>
    </location>
    <ligand>
        <name>a divalent metal cation</name>
        <dbReference type="ChEBI" id="CHEBI:60240"/>
    </ligand>
</feature>
<feature type="binding site" evidence="14">
    <location>
        <begin position="251"/>
        <end position="253"/>
    </location>
    <ligand>
        <name>4-CDP-2-C-methyl-D-erythritol 2-phosphate</name>
        <dbReference type="ChEBI" id="CHEBI:57919"/>
    </ligand>
</feature>
<dbReference type="HAMAP" id="MF_00108">
    <property type="entry name" value="IspD"/>
    <property type="match status" value="1"/>
</dbReference>
<feature type="binding site" evidence="14">
    <location>
        <begin position="304"/>
        <end position="308"/>
    </location>
    <ligand>
        <name>4-CDP-2-C-methyl-D-erythritol 2-phosphate</name>
        <dbReference type="ChEBI" id="CHEBI:57919"/>
    </ligand>
</feature>
<dbReference type="GO" id="GO:0019288">
    <property type="term" value="P:isopentenyl diphosphate biosynthetic process, methylerythritol 4-phosphate pathway"/>
    <property type="evidence" value="ECO:0007669"/>
    <property type="project" value="UniProtKB-UniRule"/>
</dbReference>
<dbReference type="Pfam" id="PF02542">
    <property type="entry name" value="YgbB"/>
    <property type="match status" value="1"/>
</dbReference>
<keyword evidence="13 14" id="KW-0511">Multifunctional enzyme</keyword>
<comment type="catalytic activity">
    <reaction evidence="1 14">
        <text>4-CDP-2-C-methyl-D-erythritol 2-phosphate = 2-C-methyl-D-erythritol 2,4-cyclic diphosphate + CMP</text>
        <dbReference type="Rhea" id="RHEA:23864"/>
        <dbReference type="ChEBI" id="CHEBI:57919"/>
        <dbReference type="ChEBI" id="CHEBI:58483"/>
        <dbReference type="ChEBI" id="CHEBI:60377"/>
        <dbReference type="EC" id="4.6.1.12"/>
    </reaction>
</comment>
<feature type="binding site" evidence="14">
    <location>
        <position position="385"/>
    </location>
    <ligand>
        <name>4-CDP-2-C-methyl-D-erythritol 2-phosphate</name>
        <dbReference type="ChEBI" id="CHEBI:57919"/>
    </ligand>
</feature>
<keyword evidence="12 14" id="KW-0456">Lyase</keyword>
<dbReference type="PANTHER" id="PTHR43181">
    <property type="entry name" value="2-C-METHYL-D-ERYTHRITOL 2,4-CYCLODIPHOSPHATE SYNTHASE, CHLOROPLASTIC"/>
    <property type="match status" value="1"/>
</dbReference>
<dbReference type="InterPro" id="IPR003526">
    <property type="entry name" value="MECDP_synthase"/>
</dbReference>
<evidence type="ECO:0000256" key="7">
    <source>
        <dbReference type="ARBA" id="ARBA00009789"/>
    </source>
</evidence>
<evidence type="ECO:0000313" key="17">
    <source>
        <dbReference type="Proteomes" id="UP000054051"/>
    </source>
</evidence>
<keyword evidence="9 14" id="KW-0548">Nucleotidyltransferase</keyword>
<comment type="catalytic activity">
    <reaction evidence="2 14">
        <text>2-C-methyl-D-erythritol 4-phosphate + CTP + H(+) = 4-CDP-2-C-methyl-D-erythritol + diphosphate</text>
        <dbReference type="Rhea" id="RHEA:13429"/>
        <dbReference type="ChEBI" id="CHEBI:15378"/>
        <dbReference type="ChEBI" id="CHEBI:33019"/>
        <dbReference type="ChEBI" id="CHEBI:37563"/>
        <dbReference type="ChEBI" id="CHEBI:57823"/>
        <dbReference type="ChEBI" id="CHEBI:58262"/>
        <dbReference type="EC" id="2.7.7.60"/>
    </reaction>
</comment>
<dbReference type="STRING" id="1070319.CAGGBEG34_250038"/>
<comment type="caution">
    <text evidence="14">Lacks conserved residue(s) required for the propagation of feature annotation.</text>
</comment>
<evidence type="ECO:0000256" key="10">
    <source>
        <dbReference type="ARBA" id="ARBA00022723"/>
    </source>
</evidence>
<dbReference type="EC" id="2.7.7.60" evidence="14"/>
<dbReference type="Pfam" id="PF01128">
    <property type="entry name" value="IspD"/>
    <property type="match status" value="1"/>
</dbReference>
<evidence type="ECO:0000256" key="3">
    <source>
        <dbReference type="ARBA" id="ARBA00001968"/>
    </source>
</evidence>
<feature type="site" description="Transition state stabilizer" evidence="14">
    <location>
        <position position="24"/>
    </location>
</feature>
<accession>G2J9T9</accession>
<comment type="pathway">
    <text evidence="4 14">Isoprenoid biosynthesis; isopentenyl diphosphate biosynthesis via DXP pathway; isopentenyl diphosphate from 1-deoxy-D-xylulose 5-phosphate: step 4/6.</text>
</comment>
<organism evidence="16 17">
    <name type="scientific">Candidatus Glomeribacter gigasporarum BEG34</name>
    <dbReference type="NCBI Taxonomy" id="1070319"/>
    <lineage>
        <taxon>Bacteria</taxon>
        <taxon>Pseudomonadati</taxon>
        <taxon>Pseudomonadota</taxon>
        <taxon>Betaproteobacteria</taxon>
        <taxon>Burkholderiales</taxon>
        <taxon>Burkholderiaceae</taxon>
        <taxon>Candidatus Glomeribacter</taxon>
    </lineage>
</organism>
<dbReference type="NCBIfam" id="TIGR00151">
    <property type="entry name" value="ispF"/>
    <property type="match status" value="1"/>
</dbReference>
<evidence type="ECO:0000256" key="13">
    <source>
        <dbReference type="ARBA" id="ARBA00023268"/>
    </source>
</evidence>
<dbReference type="SUPFAM" id="SSF53448">
    <property type="entry name" value="Nucleotide-diphospho-sugar transferases"/>
    <property type="match status" value="1"/>
</dbReference>
<evidence type="ECO:0000256" key="5">
    <source>
        <dbReference type="ARBA" id="ARBA00004787"/>
    </source>
</evidence>
<evidence type="ECO:0000259" key="15">
    <source>
        <dbReference type="Pfam" id="PF02542"/>
    </source>
</evidence>
<feature type="binding site" evidence="14">
    <location>
        <begin position="277"/>
        <end position="278"/>
    </location>
    <ligand>
        <name>4-CDP-2-C-methyl-D-erythritol 2-phosphate</name>
        <dbReference type="ChEBI" id="CHEBI:57919"/>
    </ligand>
</feature>
<comment type="similarity">
    <text evidence="6">Belongs to the IspF family.</text>
</comment>
<keyword evidence="8 14" id="KW-0808">Transferase</keyword>
<dbReference type="InterPro" id="IPR036571">
    <property type="entry name" value="MECDP_synthase_sf"/>
</dbReference>
<dbReference type="CDD" id="cd00554">
    <property type="entry name" value="MECDP_synthase"/>
    <property type="match status" value="1"/>
</dbReference>
<gene>
    <name evidence="14 16" type="primary">ispDF</name>
    <name evidence="16" type="ORF">CAGGBEG34_250038</name>
</gene>
<dbReference type="InterPro" id="IPR001228">
    <property type="entry name" value="IspD"/>
</dbReference>
<evidence type="ECO:0000256" key="9">
    <source>
        <dbReference type="ARBA" id="ARBA00022695"/>
    </source>
</evidence>
<feature type="binding site" evidence="14">
    <location>
        <position position="285"/>
    </location>
    <ligand>
        <name>a divalent metal cation</name>
        <dbReference type="ChEBI" id="CHEBI:60240"/>
    </ligand>
</feature>
<dbReference type="eggNOG" id="COG1211">
    <property type="taxonomic scope" value="Bacteria"/>
</dbReference>
<sequence length="401" mass="43186">MNPRLFVLIPCAGAGMRASASLPKQYQWIAGRPLLYHTLSAFNACPELAHILVVLAPEDAHFEMRHFEGLCFEPRHCGGASRQLSVLNGLNALADRGASAHDWVLVHDAARPGITPALIRALIDAVQNDPVGGIMALPLTDTLKRAFGNRAEDASPSRIACTEPRAGLWRAQTPQMFRFGRLCDALTRAQRAGRTFSDEAGALEAQGHMPLLIKGHPRNFKVTYPEDVEWTEAFLSKSTLSSALRIGQGYDIHALTAGRPLIIGGVTIPFERGLRGHSDADVLLHALIDALLGAAALGDIGQHFPDTDPRFAGIDSRALLRAAHQLVHAAGYRIINADSTIIAQAPKLGPYIPAMRAHLSAELSLPLERINIKAKTNEKLGFIGRGEGIAAEAVVLLKVIS</sequence>
<dbReference type="InterPro" id="IPR026596">
    <property type="entry name" value="IspD/F"/>
</dbReference>
<comment type="pathway">
    <text evidence="5 14">Isoprenoid biosynthesis; isopentenyl diphosphate biosynthesis via DXP pathway; isopentenyl diphosphate from 1-deoxy-D-xylulose 5-phosphate: step 2/6.</text>
</comment>
<feature type="site" description="Transition state stabilizer" evidence="14">
    <location>
        <position position="17"/>
    </location>
</feature>
<keyword evidence="10 14" id="KW-0479">Metal-binding</keyword>
<dbReference type="HAMAP" id="MF_00107">
    <property type="entry name" value="IspF"/>
    <property type="match status" value="1"/>
</dbReference>
<keyword evidence="11 14" id="KW-0414">Isoprene biosynthesis</keyword>
<feature type="binding site" evidence="14">
    <location>
        <position position="251"/>
    </location>
    <ligand>
        <name>a divalent metal cation</name>
        <dbReference type="ChEBI" id="CHEBI:60240"/>
    </ligand>
</feature>
<dbReference type="InterPro" id="IPR029044">
    <property type="entry name" value="Nucleotide-diphossugar_trans"/>
</dbReference>
<evidence type="ECO:0000256" key="11">
    <source>
        <dbReference type="ARBA" id="ARBA00023229"/>
    </source>
</evidence>
<dbReference type="Gene3D" id="3.30.1330.50">
    <property type="entry name" value="2-C-methyl-D-erythritol 2,4-cyclodiphosphate synthase"/>
    <property type="match status" value="1"/>
</dbReference>
<dbReference type="InterPro" id="IPR020555">
    <property type="entry name" value="MECDP_synthase_CS"/>
</dbReference>
<feature type="site" description="Positions MEP for the nucleophilic attack" evidence="14">
    <location>
        <position position="221"/>
    </location>
</feature>
<dbReference type="AlphaFoldDB" id="G2J9T9"/>
<dbReference type="InterPro" id="IPR034683">
    <property type="entry name" value="IspD/TarI"/>
</dbReference>
<dbReference type="PROSITE" id="PS01295">
    <property type="entry name" value="ISPD"/>
    <property type="match status" value="1"/>
</dbReference>
<dbReference type="FunFam" id="3.30.1330.50:FF:000001">
    <property type="entry name" value="2-C-methyl-D-erythritol 2,4-cyclodiphosphate synthase"/>
    <property type="match status" value="1"/>
</dbReference>
<evidence type="ECO:0000256" key="2">
    <source>
        <dbReference type="ARBA" id="ARBA00001282"/>
    </source>
</evidence>
<dbReference type="FunFam" id="3.90.550.10:FF:000003">
    <property type="entry name" value="2-C-methyl-D-erythritol 4-phosphate cytidylyltransferase"/>
    <property type="match status" value="1"/>
</dbReference>
<comment type="cofactor">
    <cofactor evidence="3 14">
        <name>a divalent metal cation</name>
        <dbReference type="ChEBI" id="CHEBI:60240"/>
    </cofactor>
</comment>
<dbReference type="PROSITE" id="PS01350">
    <property type="entry name" value="ISPF"/>
    <property type="match status" value="1"/>
</dbReference>
<reference evidence="16 17" key="1">
    <citation type="submission" date="2011-08" db="EMBL/GenBank/DDBJ databases">
        <title>The genome of the obligate endobacterium of an arbuscular mycorrhizal fungus reveals an interphylum network of nutritional interactions.</title>
        <authorList>
            <person name="Ghignone S."/>
            <person name="Salvioli A."/>
            <person name="Anca I."/>
            <person name="Lumini E."/>
            <person name="Ortu G."/>
            <person name="Petiti L."/>
            <person name="Cruveiller S."/>
            <person name="Bianciotto V."/>
            <person name="Piffanelli P."/>
            <person name="Lanfranco L."/>
            <person name="Bonfante P."/>
        </authorList>
    </citation>
    <scope>NUCLEOTIDE SEQUENCE [LARGE SCALE GENOMIC DNA]</scope>
    <source>
        <strain evidence="16 17">BEG34</strain>
    </source>
</reference>
<feature type="binding site" evidence="14">
    <location>
        <begin position="299"/>
        <end position="301"/>
    </location>
    <ligand>
        <name>4-CDP-2-C-methyl-D-erythritol 2-phosphate</name>
        <dbReference type="ChEBI" id="CHEBI:57919"/>
    </ligand>
</feature>
<dbReference type="EC" id="4.6.1.12" evidence="14"/>
<evidence type="ECO:0000256" key="4">
    <source>
        <dbReference type="ARBA" id="ARBA00004709"/>
    </source>
</evidence>
<evidence type="ECO:0000313" key="16">
    <source>
        <dbReference type="EMBL" id="CCD29536.1"/>
    </source>
</evidence>
<feature type="site" description="Transition state stabilizer" evidence="14">
    <location>
        <position position="277"/>
    </location>
</feature>
<keyword evidence="17" id="KW-1185">Reference proteome</keyword>
<dbReference type="GO" id="GO:0046872">
    <property type="term" value="F:metal ion binding"/>
    <property type="evidence" value="ECO:0007669"/>
    <property type="project" value="UniProtKB-KW"/>
</dbReference>
<evidence type="ECO:0000256" key="6">
    <source>
        <dbReference type="ARBA" id="ARBA00008480"/>
    </source>
</evidence>
<dbReference type="GO" id="GO:0008685">
    <property type="term" value="F:2-C-methyl-D-erythritol 2,4-cyclodiphosphate synthase activity"/>
    <property type="evidence" value="ECO:0007669"/>
    <property type="project" value="UniProtKB-UniRule"/>
</dbReference>
<feature type="region of interest" description="2-C-methyl-D-erythritol 2,4-cyclodiphosphate synthase" evidence="14">
    <location>
        <begin position="245"/>
        <end position="401"/>
    </location>
</feature>
<evidence type="ECO:0000256" key="1">
    <source>
        <dbReference type="ARBA" id="ARBA00000200"/>
    </source>
</evidence>
<dbReference type="EMBL" id="CAFB01000042">
    <property type="protein sequence ID" value="CCD29536.1"/>
    <property type="molecule type" value="Genomic_DNA"/>
</dbReference>
<protein>
    <recommendedName>
        <fullName evidence="14">Bifunctional enzyme IspD/IspF</fullName>
    </recommendedName>
    <domain>
        <recommendedName>
            <fullName evidence="14">2-C-methyl-D-erythritol 4-phosphate cytidylyltransferase</fullName>
            <ecNumber evidence="14">2.7.7.60</ecNumber>
        </recommendedName>
        <alternativeName>
            <fullName evidence="14">4-diphosphocytidyl-2C-methyl-D-erythritol synthase</fullName>
        </alternativeName>
        <alternativeName>
            <fullName evidence="14">MEP cytidylyltransferase</fullName>
            <shortName evidence="14">MCT</shortName>
        </alternativeName>
    </domain>
    <domain>
        <recommendedName>
            <fullName evidence="14">2-C-methyl-D-erythritol 2,4-cyclodiphosphate synthase</fullName>
            <shortName evidence="14">MECDP-synthase</shortName>
            <shortName evidence="14">MECPP-synthase</shortName>
            <shortName evidence="14">MECPS</shortName>
            <ecNumber evidence="14">4.6.1.12</ecNumber>
        </recommendedName>
    </domain>
</protein>
<evidence type="ECO:0000256" key="12">
    <source>
        <dbReference type="ARBA" id="ARBA00023239"/>
    </source>
</evidence>
<dbReference type="HAMAP" id="MF_01520">
    <property type="entry name" value="IspDF"/>
    <property type="match status" value="1"/>
</dbReference>
<comment type="function">
    <text evidence="14">Bifunctional enzyme that catalyzes the formation of 4-diphosphocytidyl-2-C-methyl-D-erythritol from CTP and 2-C-methyl-D-erythritol 4-phosphate (MEP) (IspD), and catalyzes the conversion of 4-diphosphocytidyl-2-C-methyl-D-erythritol 2-phosphate (CDP-ME2P) to 2-C-methyl-D-erythritol 2,4-cyclodiphosphate (ME-CPP) with a corresponding release of cytidine 5-monophosphate (CMP) (IspF).</text>
</comment>
<comment type="similarity">
    <text evidence="14">In the C-terminal section; belongs to the IspF family.</text>
</comment>
<dbReference type="GO" id="GO:0050518">
    <property type="term" value="F:2-C-methyl-D-erythritol 4-phosphate cytidylyltransferase activity"/>
    <property type="evidence" value="ECO:0007669"/>
    <property type="project" value="UniProtKB-UniRule"/>
</dbReference>
<comment type="similarity">
    <text evidence="14">In the N-terminal section; belongs to the IspD/TarI cytidylyltransferase family. IspD subfamily.</text>
</comment>
<feature type="site" description="Transition state stabilizer" evidence="14">
    <location>
        <position position="376"/>
    </location>
</feature>
<dbReference type="InterPro" id="IPR018294">
    <property type="entry name" value="ISPD_synthase_CS"/>
</dbReference>
<evidence type="ECO:0000256" key="14">
    <source>
        <dbReference type="HAMAP-Rule" id="MF_01520"/>
    </source>
</evidence>
<dbReference type="GO" id="GO:0016114">
    <property type="term" value="P:terpenoid biosynthetic process"/>
    <property type="evidence" value="ECO:0007669"/>
    <property type="project" value="InterPro"/>
</dbReference>
<name>G2J9T9_9BURK</name>
<feature type="domain" description="2-C-methyl-D-erythritol 2,4-cyclodiphosphate synthase" evidence="15">
    <location>
        <begin position="244"/>
        <end position="397"/>
    </location>
</feature>
<comment type="caution">
    <text evidence="16">The sequence shown here is derived from an EMBL/GenBank/DDBJ whole genome shotgun (WGS) entry which is preliminary data.</text>
</comment>